<dbReference type="AlphaFoldDB" id="A0A0E0QPL7"/>
<keyword evidence="3" id="KW-1185">Reference proteome</keyword>
<feature type="compositionally biased region" description="Basic and acidic residues" evidence="1">
    <location>
        <begin position="14"/>
        <end position="27"/>
    </location>
</feature>
<dbReference type="Gramene" id="ORUFI09G05770.1">
    <property type="protein sequence ID" value="ORUFI09G05770.1"/>
    <property type="gene ID" value="ORUFI09G05770"/>
</dbReference>
<evidence type="ECO:0000313" key="3">
    <source>
        <dbReference type="Proteomes" id="UP000008022"/>
    </source>
</evidence>
<protein>
    <submittedName>
        <fullName evidence="2">Uncharacterized protein</fullName>
    </submittedName>
</protein>
<proteinExistence type="predicted"/>
<dbReference type="Proteomes" id="UP000008022">
    <property type="component" value="Unassembled WGS sequence"/>
</dbReference>
<reference evidence="2" key="2">
    <citation type="submission" date="2015-06" db="UniProtKB">
        <authorList>
            <consortium name="EnsemblPlants"/>
        </authorList>
    </citation>
    <scope>IDENTIFICATION</scope>
</reference>
<feature type="region of interest" description="Disordered" evidence="1">
    <location>
        <begin position="1"/>
        <end position="39"/>
    </location>
</feature>
<accession>A0A0E0QPL7</accession>
<evidence type="ECO:0000256" key="1">
    <source>
        <dbReference type="SAM" id="MobiDB-lite"/>
    </source>
</evidence>
<reference evidence="3" key="1">
    <citation type="submission" date="2013-06" db="EMBL/GenBank/DDBJ databases">
        <authorList>
            <person name="Zhao Q."/>
        </authorList>
    </citation>
    <scope>NUCLEOTIDE SEQUENCE</scope>
    <source>
        <strain evidence="3">cv. W1943</strain>
    </source>
</reference>
<sequence length="136" mass="13687">MLKKLSSNSNMAVTEKRGKETEADHHAAAWTSHPAGHTTGASATFSFSSGSDLFASFGSGSGGLGGRQPGAAGSMACARWRATGPCPDPAEAPAPNPDLAAVAVPCQDAAAVVAGTAVTAGGRARTVGRRRIRQQR</sequence>
<name>A0A0E0QPL7_ORYRU</name>
<evidence type="ECO:0000313" key="2">
    <source>
        <dbReference type="EnsemblPlants" id="ORUFI09G05770.1"/>
    </source>
</evidence>
<dbReference type="EnsemblPlants" id="ORUFI09G05770.1">
    <property type="protein sequence ID" value="ORUFI09G05770.1"/>
    <property type="gene ID" value="ORUFI09G05770"/>
</dbReference>
<dbReference type="HOGENOM" id="CLU_1878833_0_0_1"/>
<feature type="compositionally biased region" description="Polar residues" evidence="1">
    <location>
        <begin position="1"/>
        <end position="12"/>
    </location>
</feature>
<organism evidence="2 3">
    <name type="scientific">Oryza rufipogon</name>
    <name type="common">Brownbeard rice</name>
    <name type="synonym">Asian wild rice</name>
    <dbReference type="NCBI Taxonomy" id="4529"/>
    <lineage>
        <taxon>Eukaryota</taxon>
        <taxon>Viridiplantae</taxon>
        <taxon>Streptophyta</taxon>
        <taxon>Embryophyta</taxon>
        <taxon>Tracheophyta</taxon>
        <taxon>Spermatophyta</taxon>
        <taxon>Magnoliopsida</taxon>
        <taxon>Liliopsida</taxon>
        <taxon>Poales</taxon>
        <taxon>Poaceae</taxon>
        <taxon>BOP clade</taxon>
        <taxon>Oryzoideae</taxon>
        <taxon>Oryzeae</taxon>
        <taxon>Oryzinae</taxon>
        <taxon>Oryza</taxon>
    </lineage>
</organism>